<dbReference type="Proteomes" id="UP000236621">
    <property type="component" value="Unassembled WGS sequence"/>
</dbReference>
<name>A0A2K3QBB5_9HYPO</name>
<keyword evidence="2" id="KW-1185">Reference proteome</keyword>
<accession>A0A2K3QBB5</accession>
<gene>
    <name evidence="1" type="ORF">TCAP_05250</name>
</gene>
<comment type="caution">
    <text evidence="1">The sequence shown here is derived from an EMBL/GenBank/DDBJ whole genome shotgun (WGS) entry which is preliminary data.</text>
</comment>
<protein>
    <submittedName>
        <fullName evidence="1">Protein kinase-like domain protein</fullName>
    </submittedName>
</protein>
<proteinExistence type="predicted"/>
<dbReference type="STRING" id="45235.A0A2K3QBB5"/>
<evidence type="ECO:0000313" key="1">
    <source>
        <dbReference type="EMBL" id="PNY24811.1"/>
    </source>
</evidence>
<reference evidence="1 2" key="1">
    <citation type="submission" date="2017-08" db="EMBL/GenBank/DDBJ databases">
        <title>Harnessing the power of phylogenomics to disentangle the directionality and signatures of interkingdom host jumping in the parasitic fungal genus Tolypocladium.</title>
        <authorList>
            <person name="Quandt C.A."/>
            <person name="Patterson W."/>
            <person name="Spatafora J.W."/>
        </authorList>
    </citation>
    <scope>NUCLEOTIDE SEQUENCE [LARGE SCALE GENOMIC DNA]</scope>
    <source>
        <strain evidence="1 2">CBS 113982</strain>
    </source>
</reference>
<dbReference type="AlphaFoldDB" id="A0A2K3QBB5"/>
<organism evidence="1 2">
    <name type="scientific">Tolypocladium capitatum</name>
    <dbReference type="NCBI Taxonomy" id="45235"/>
    <lineage>
        <taxon>Eukaryota</taxon>
        <taxon>Fungi</taxon>
        <taxon>Dikarya</taxon>
        <taxon>Ascomycota</taxon>
        <taxon>Pezizomycotina</taxon>
        <taxon>Sordariomycetes</taxon>
        <taxon>Hypocreomycetidae</taxon>
        <taxon>Hypocreales</taxon>
        <taxon>Ophiocordycipitaceae</taxon>
        <taxon>Tolypocladium</taxon>
    </lineage>
</organism>
<dbReference type="GO" id="GO:0016301">
    <property type="term" value="F:kinase activity"/>
    <property type="evidence" value="ECO:0007669"/>
    <property type="project" value="UniProtKB-KW"/>
</dbReference>
<evidence type="ECO:0000313" key="2">
    <source>
        <dbReference type="Proteomes" id="UP000236621"/>
    </source>
</evidence>
<dbReference type="EMBL" id="NRSZ01000839">
    <property type="protein sequence ID" value="PNY24811.1"/>
    <property type="molecule type" value="Genomic_DNA"/>
</dbReference>
<keyword evidence="1" id="KW-0418">Kinase</keyword>
<keyword evidence="1" id="KW-0808">Transferase</keyword>
<sequence length="210" mass="23861">MKKSSVHTRYREFIHGGDYWRDQYLLGRRDQCVQPVVYRNDDMSFCGGWTDPHTRHDPPSRECTCLGGSPSQRTLALPISATPVNPSMVLSPVQTASLRTLPQPEAPKRGREVSHSRPMAGIGPIGCFSNATQVYFILTDWEVFRRLIGCAGDDLLYGHNCRLGELESGRDTSTDELSRNDRSRFLSFVLALLDREPDERRQDERFMGQI</sequence>